<evidence type="ECO:0000313" key="5">
    <source>
        <dbReference type="EMBL" id="QJH94733.1"/>
    </source>
</evidence>
<dbReference type="InterPro" id="IPR027417">
    <property type="entry name" value="P-loop_NTPase"/>
</dbReference>
<name>A0A6H1ZI87_9ZZZZ</name>
<dbReference type="EMBL" id="MT144025">
    <property type="protein sequence ID" value="QJA46910.1"/>
    <property type="molecule type" value="Genomic_DNA"/>
</dbReference>
<evidence type="ECO:0000313" key="4">
    <source>
        <dbReference type="EMBL" id="QJA83458.1"/>
    </source>
</evidence>
<dbReference type="Pfam" id="PF04466">
    <property type="entry name" value="Terminase_3"/>
    <property type="match status" value="1"/>
</dbReference>
<gene>
    <name evidence="4" type="ORF">MM415A00279_0016</name>
    <name evidence="3" type="ORF">MM415B00575_0021</name>
    <name evidence="2" type="ORF">TM448A00577_0018</name>
    <name evidence="5" type="ORF">TM448B00295_0009</name>
</gene>
<protein>
    <submittedName>
        <fullName evidence="2">Putative terminase</fullName>
    </submittedName>
</protein>
<dbReference type="EMBL" id="MT142511">
    <property type="protein sequence ID" value="QJA83458.1"/>
    <property type="molecule type" value="Genomic_DNA"/>
</dbReference>
<dbReference type="Gene3D" id="3.40.50.300">
    <property type="entry name" value="P-loop containing nucleotide triphosphate hydrolases"/>
    <property type="match status" value="1"/>
</dbReference>
<organism evidence="2">
    <name type="scientific">viral metagenome</name>
    <dbReference type="NCBI Taxonomy" id="1070528"/>
    <lineage>
        <taxon>unclassified sequences</taxon>
        <taxon>metagenomes</taxon>
        <taxon>organismal metagenomes</taxon>
    </lineage>
</organism>
<dbReference type="EMBL" id="MT141507">
    <property type="protein sequence ID" value="QJA63849.1"/>
    <property type="molecule type" value="Genomic_DNA"/>
</dbReference>
<sequence>MGDLQFELSPTQLEFVTCESQIVQLMGGMASGKSFAGVVGLIAHAERCQKDIRCALIRDTFTNIKTSTVPDIKDYLGQWARFTDGEKKLVIDSSPKVTCDLFGIDDHASMSKLQGPQYACVWLEEPAPIIERANAGLPKQVLDLAIARASRQRDTKMRVQVTQNPADEYHWTSQLAEEPEDYLVYTNPDTGNIVVIKKSTFWMQASENKFLSDETRAATIAAFKDDPAKYARYVEGQIASVNIGKKVCPAYNSTIHYSDRVLEVNKGEVIQFWDGWQSPCCILTQYANNGQLLIHDVVQGDRVGVVELIREDLSRLINSPKYKGKIESWRIIGDPSMTTPDQSSIRNVTSKVIEEHFNARFERGTMHWKLRKEPLNQCFKTLIQDGIPAVYLSKSALLLHRALRGGWHYKMDNSGNIIGDQPEKNEMSHAGDAFSYGVSVLMPYATRDRLNKIGNLRDKDKMKYAMSYRGGNYSRPKRAAMGL</sequence>
<feature type="domain" description="Phage terminase large subunit N-terminal" evidence="1">
    <location>
        <begin position="25"/>
        <end position="236"/>
    </location>
</feature>
<dbReference type="EMBL" id="MT144605">
    <property type="protein sequence ID" value="QJH94733.1"/>
    <property type="molecule type" value="Genomic_DNA"/>
</dbReference>
<proteinExistence type="predicted"/>
<dbReference type="InterPro" id="IPR035412">
    <property type="entry name" value="Terminase_L_N"/>
</dbReference>
<accession>A0A6H1ZI87</accession>
<dbReference type="AlphaFoldDB" id="A0A6H1ZI87"/>
<evidence type="ECO:0000313" key="3">
    <source>
        <dbReference type="EMBL" id="QJA63849.1"/>
    </source>
</evidence>
<evidence type="ECO:0000259" key="1">
    <source>
        <dbReference type="Pfam" id="PF04466"/>
    </source>
</evidence>
<reference evidence="2" key="1">
    <citation type="submission" date="2020-03" db="EMBL/GenBank/DDBJ databases">
        <title>The deep terrestrial virosphere.</title>
        <authorList>
            <person name="Holmfeldt K."/>
            <person name="Nilsson E."/>
            <person name="Simone D."/>
            <person name="Lopez-Fernandez M."/>
            <person name="Wu X."/>
            <person name="de Brujin I."/>
            <person name="Lundin D."/>
            <person name="Andersson A."/>
            <person name="Bertilsson S."/>
            <person name="Dopson M."/>
        </authorList>
    </citation>
    <scope>NUCLEOTIDE SEQUENCE</scope>
    <source>
        <strain evidence="4">MM415A00279</strain>
        <strain evidence="3">MM415B00575</strain>
        <strain evidence="2">TM448A00577</strain>
        <strain evidence="5">TM448B00295</strain>
    </source>
</reference>
<evidence type="ECO:0000313" key="2">
    <source>
        <dbReference type="EMBL" id="QJA46910.1"/>
    </source>
</evidence>